<sequence>MGKGDRKTAKGKRYNCSYGNARPKAVAKAAGTAAAPVAKKVAGKKTVAKKAVKAA</sequence>
<dbReference type="NCBIfam" id="TIGR04560">
    <property type="entry name" value="ribo_THX"/>
    <property type="match status" value="1"/>
</dbReference>
<organism evidence="4 5">
    <name type="scientific">Solilutibacter pythonis</name>
    <dbReference type="NCBI Taxonomy" id="2483112"/>
    <lineage>
        <taxon>Bacteria</taxon>
        <taxon>Pseudomonadati</taxon>
        <taxon>Pseudomonadota</taxon>
        <taxon>Gammaproteobacteria</taxon>
        <taxon>Lysobacterales</taxon>
        <taxon>Lysobacteraceae</taxon>
        <taxon>Solilutibacter</taxon>
    </lineage>
</organism>
<gene>
    <name evidence="4" type="ORF">EBB59_04805</name>
</gene>
<evidence type="ECO:0000256" key="3">
    <source>
        <dbReference type="ARBA" id="ARBA00023274"/>
    </source>
</evidence>
<evidence type="ECO:0000313" key="5">
    <source>
        <dbReference type="Proteomes" id="UP000275012"/>
    </source>
</evidence>
<proteinExistence type="inferred from homology"/>
<dbReference type="EMBL" id="RFLY01000005">
    <property type="protein sequence ID" value="RMH93565.1"/>
    <property type="molecule type" value="Genomic_DNA"/>
</dbReference>
<dbReference type="AlphaFoldDB" id="A0A3M2HZL5"/>
<dbReference type="GO" id="GO:1990904">
    <property type="term" value="C:ribonucleoprotein complex"/>
    <property type="evidence" value="ECO:0007669"/>
    <property type="project" value="UniProtKB-KW"/>
</dbReference>
<protein>
    <submittedName>
        <fullName evidence="4">30S ribosomal protein THX</fullName>
    </submittedName>
</protein>
<comment type="similarity">
    <text evidence="1">Belongs to the bacterial ribosomal protein bTHX family.</text>
</comment>
<comment type="caution">
    <text evidence="4">The sequence shown here is derived from an EMBL/GenBank/DDBJ whole genome shotgun (WGS) entry which is preliminary data.</text>
</comment>
<dbReference type="GO" id="GO:0005840">
    <property type="term" value="C:ribosome"/>
    <property type="evidence" value="ECO:0007669"/>
    <property type="project" value="UniProtKB-KW"/>
</dbReference>
<evidence type="ECO:0000256" key="1">
    <source>
        <dbReference type="ARBA" id="ARBA00010834"/>
    </source>
</evidence>
<dbReference type="Proteomes" id="UP000275012">
    <property type="component" value="Unassembled WGS sequence"/>
</dbReference>
<name>A0A3M2HZL5_9GAMM</name>
<evidence type="ECO:0000256" key="2">
    <source>
        <dbReference type="ARBA" id="ARBA00022980"/>
    </source>
</evidence>
<accession>A0A3M2HZL5</accession>
<keyword evidence="3" id="KW-0687">Ribonucleoprotein</keyword>
<keyword evidence="5" id="KW-1185">Reference proteome</keyword>
<keyword evidence="2 4" id="KW-0689">Ribosomal protein</keyword>
<dbReference type="InterPro" id="IPR030826">
    <property type="entry name" value="Ribosomal_bTHX/bTHXc/bTHXm"/>
</dbReference>
<dbReference type="Pfam" id="PF17067">
    <property type="entry name" value="RPS31"/>
    <property type="match status" value="1"/>
</dbReference>
<evidence type="ECO:0000313" key="4">
    <source>
        <dbReference type="EMBL" id="RMH93565.1"/>
    </source>
</evidence>
<reference evidence="4 5" key="1">
    <citation type="submission" date="2018-10" db="EMBL/GenBank/DDBJ databases">
        <title>Proposal of Lysobacter pythonis sp. nov. isolated from royal pythons (Python regius).</title>
        <authorList>
            <person name="Hans-Juergen B."/>
            <person name="Huptas C."/>
            <person name="Sandra B."/>
            <person name="Igor L."/>
            <person name="Joachim S."/>
            <person name="Siegfried S."/>
            <person name="Mareike W."/>
            <person name="Peter K."/>
        </authorList>
    </citation>
    <scope>NUCLEOTIDE SEQUENCE [LARGE SCALE GENOMIC DNA]</scope>
    <source>
        <strain evidence="4 5">4284/11</strain>
    </source>
</reference>
<dbReference type="RefSeq" id="WP_122101013.1">
    <property type="nucleotide sequence ID" value="NZ_RFLY01000005.1"/>
</dbReference>